<dbReference type="AlphaFoldDB" id="A0A8S3U9B1"/>
<comment type="caution">
    <text evidence="3">The sequence shown here is derived from an EMBL/GenBank/DDBJ whole genome shotgun (WGS) entry which is preliminary data.</text>
</comment>
<organism evidence="3 4">
    <name type="scientific">Mytilus edulis</name>
    <name type="common">Blue mussel</name>
    <dbReference type="NCBI Taxonomy" id="6550"/>
    <lineage>
        <taxon>Eukaryota</taxon>
        <taxon>Metazoa</taxon>
        <taxon>Spiralia</taxon>
        <taxon>Lophotrochozoa</taxon>
        <taxon>Mollusca</taxon>
        <taxon>Bivalvia</taxon>
        <taxon>Autobranchia</taxon>
        <taxon>Pteriomorphia</taxon>
        <taxon>Mytilida</taxon>
        <taxon>Mytiloidea</taxon>
        <taxon>Mytilidae</taxon>
        <taxon>Mytilinae</taxon>
        <taxon>Mytilus</taxon>
    </lineage>
</organism>
<evidence type="ECO:0000313" key="4">
    <source>
        <dbReference type="Proteomes" id="UP000683360"/>
    </source>
</evidence>
<dbReference type="GO" id="GO:0061631">
    <property type="term" value="F:ubiquitin conjugating enzyme activity"/>
    <property type="evidence" value="ECO:0007669"/>
    <property type="project" value="UniProtKB-EC"/>
</dbReference>
<protein>
    <submittedName>
        <fullName evidence="3">UBE2E</fullName>
        <ecNumber evidence="3">2.3.2.23</ecNumber>
    </submittedName>
</protein>
<sequence>MHSTGMPCKWLKQIKASDINVQAGENQSVPIPSVDRGCRGQESELKTVFFIGFFLFLLLHIVTLTTQDIRRKTMSSGSTGRGRGRRSRGGHEETNGGPSTSSGAAPVPETPLPVPSATKSSSTKSIKPTGTSLKRIQKELAEITLDPPPNCR</sequence>
<keyword evidence="3" id="KW-0012">Acyltransferase</keyword>
<proteinExistence type="predicted"/>
<dbReference type="OrthoDB" id="6211696at2759"/>
<evidence type="ECO:0000256" key="2">
    <source>
        <dbReference type="SAM" id="Phobius"/>
    </source>
</evidence>
<dbReference type="EMBL" id="CAJPWZ010002547">
    <property type="protein sequence ID" value="CAG2240093.1"/>
    <property type="molecule type" value="Genomic_DNA"/>
</dbReference>
<reference evidence="3" key="1">
    <citation type="submission" date="2021-03" db="EMBL/GenBank/DDBJ databases">
        <authorList>
            <person name="Bekaert M."/>
        </authorList>
    </citation>
    <scope>NUCLEOTIDE SEQUENCE</scope>
</reference>
<feature type="region of interest" description="Disordered" evidence="1">
    <location>
        <begin position="69"/>
        <end position="152"/>
    </location>
</feature>
<name>A0A8S3U9B1_MYTED</name>
<gene>
    <name evidence="3" type="ORF">MEDL_52415</name>
</gene>
<feature type="transmembrane region" description="Helical" evidence="2">
    <location>
        <begin position="48"/>
        <end position="66"/>
    </location>
</feature>
<keyword evidence="2" id="KW-0812">Transmembrane</keyword>
<evidence type="ECO:0000256" key="1">
    <source>
        <dbReference type="SAM" id="MobiDB-lite"/>
    </source>
</evidence>
<dbReference type="EC" id="2.3.2.23" evidence="3"/>
<keyword evidence="3" id="KW-0808">Transferase</keyword>
<feature type="compositionally biased region" description="Low complexity" evidence="1">
    <location>
        <begin position="115"/>
        <end position="132"/>
    </location>
</feature>
<accession>A0A8S3U9B1</accession>
<dbReference type="Proteomes" id="UP000683360">
    <property type="component" value="Unassembled WGS sequence"/>
</dbReference>
<keyword evidence="4" id="KW-1185">Reference proteome</keyword>
<keyword evidence="2" id="KW-0472">Membrane</keyword>
<keyword evidence="2" id="KW-1133">Transmembrane helix</keyword>
<evidence type="ECO:0000313" key="3">
    <source>
        <dbReference type="EMBL" id="CAG2240093.1"/>
    </source>
</evidence>